<evidence type="ECO:0000256" key="1">
    <source>
        <dbReference type="ARBA" id="ARBA00022614"/>
    </source>
</evidence>
<dbReference type="AlphaFoldDB" id="A0A2T4DTQ6"/>
<dbReference type="InterPro" id="IPR050216">
    <property type="entry name" value="LRR_domain-containing"/>
</dbReference>
<gene>
    <name evidence="3" type="ORF">C9994_03835</name>
</gene>
<keyword evidence="2" id="KW-0677">Repeat</keyword>
<dbReference type="InterPro" id="IPR003591">
    <property type="entry name" value="Leu-rich_rpt_typical-subtyp"/>
</dbReference>
<protein>
    <submittedName>
        <fullName evidence="3">Uncharacterized protein</fullName>
    </submittedName>
</protein>
<organism evidence="3 4">
    <name type="scientific">Marivirga lumbricoides</name>
    <dbReference type="NCBI Taxonomy" id="1046115"/>
    <lineage>
        <taxon>Bacteria</taxon>
        <taxon>Pseudomonadati</taxon>
        <taxon>Bacteroidota</taxon>
        <taxon>Cytophagia</taxon>
        <taxon>Cytophagales</taxon>
        <taxon>Marivirgaceae</taxon>
        <taxon>Marivirga</taxon>
    </lineage>
</organism>
<evidence type="ECO:0000256" key="2">
    <source>
        <dbReference type="ARBA" id="ARBA00022737"/>
    </source>
</evidence>
<accession>A0A2T4DTQ6</accession>
<dbReference type="PROSITE" id="PS51257">
    <property type="entry name" value="PROKAR_LIPOPROTEIN"/>
    <property type="match status" value="1"/>
</dbReference>
<dbReference type="PANTHER" id="PTHR48051:SF1">
    <property type="entry name" value="RAS SUPPRESSOR PROTEIN 1"/>
    <property type="match status" value="1"/>
</dbReference>
<sequence length="526" mass="58937">MLTGARFNLVKTKTENMRIKATLIIILSFTLLFSCEEGEEEGPLKKLTPLIKEFKFEVADNNNLSEDIYGTIDTEDKVINVIFPAHTSLIDLTPTISVPEGVVISPSSKLQQDFSKPNVYTLSGEGYITTEYTVNTSVKESEEADIISFNFLASNNAQLEENIMAVIQGKTIKAQTSDTTDLSALIPSIEISQGASISPAGDQAMDFTGEVKYTVTAQDATTKSEYIVQIDKLSSDKKIKSFKFNINDILYEAGIDYNNYEISLALPYNTDLSNLTPIIEIDEAASITPTTSNPQDFRNTIIYEVIAEDGSKQEYKVYVTVLSALENDRAVLEELYLVNEDYNYSYTYLDWDLSADTMDDWQGVTISEGRVTELIISTVYINKIPNRIKELSELKSLTIVGTRLEELPVEVCYLEKLEALTLNDNNLSSIPAEIKNLKLVKRLHLQENNLDKLPVEIGQMSKLQWLDVHDNYITALPVEIADIPNLLILNIKNNPLTSIPQVICDKKSEINNLRLVITKDDEDICN</sequence>
<keyword evidence="1" id="KW-0433">Leucine-rich repeat</keyword>
<dbReference type="Proteomes" id="UP000240608">
    <property type="component" value="Unassembled WGS sequence"/>
</dbReference>
<dbReference type="Gene3D" id="3.80.10.10">
    <property type="entry name" value="Ribonuclease Inhibitor"/>
    <property type="match status" value="1"/>
</dbReference>
<evidence type="ECO:0000313" key="3">
    <source>
        <dbReference type="EMBL" id="PTB97190.1"/>
    </source>
</evidence>
<dbReference type="SUPFAM" id="SSF52058">
    <property type="entry name" value="L domain-like"/>
    <property type="match status" value="1"/>
</dbReference>
<evidence type="ECO:0000313" key="4">
    <source>
        <dbReference type="Proteomes" id="UP000240608"/>
    </source>
</evidence>
<dbReference type="Gene3D" id="2.60.40.2340">
    <property type="match status" value="3"/>
</dbReference>
<dbReference type="Pfam" id="PF13855">
    <property type="entry name" value="LRR_8"/>
    <property type="match status" value="1"/>
</dbReference>
<dbReference type="GO" id="GO:0005737">
    <property type="term" value="C:cytoplasm"/>
    <property type="evidence" value="ECO:0007669"/>
    <property type="project" value="TreeGrafter"/>
</dbReference>
<dbReference type="PROSITE" id="PS51450">
    <property type="entry name" value="LRR"/>
    <property type="match status" value="1"/>
</dbReference>
<proteinExistence type="predicted"/>
<dbReference type="PANTHER" id="PTHR48051">
    <property type="match status" value="1"/>
</dbReference>
<dbReference type="InterPro" id="IPR001611">
    <property type="entry name" value="Leu-rich_rpt"/>
</dbReference>
<dbReference type="SMART" id="SM00369">
    <property type="entry name" value="LRR_TYP"/>
    <property type="match status" value="4"/>
</dbReference>
<dbReference type="EMBL" id="PYVU01000021">
    <property type="protein sequence ID" value="PTB97190.1"/>
    <property type="molecule type" value="Genomic_DNA"/>
</dbReference>
<comment type="caution">
    <text evidence="3">The sequence shown here is derived from an EMBL/GenBank/DDBJ whole genome shotgun (WGS) entry which is preliminary data.</text>
</comment>
<name>A0A2T4DTQ6_9BACT</name>
<dbReference type="InterPro" id="IPR032675">
    <property type="entry name" value="LRR_dom_sf"/>
</dbReference>
<reference evidence="3 4" key="1">
    <citation type="submission" date="2018-03" db="EMBL/GenBank/DDBJ databases">
        <title>Cross-interface Injection: A General Nanoliter Liquid Handling Method Applied to Single Cells Genome Amplification Automated Nanoliter Liquid Handling Applied to Single Cell Multiple Displacement Amplification.</title>
        <authorList>
            <person name="Yun J."/>
            <person name="Xu P."/>
            <person name="Xu J."/>
            <person name="Dai X."/>
            <person name="Wang Y."/>
            <person name="Zheng X."/>
            <person name="Cao C."/>
            <person name="Yi Q."/>
            <person name="Zhu Y."/>
            <person name="Wang L."/>
            <person name="Dong Z."/>
            <person name="Huang Y."/>
            <person name="Huang L."/>
            <person name="Du W."/>
        </authorList>
    </citation>
    <scope>NUCLEOTIDE SEQUENCE [LARGE SCALE GENOMIC DNA]</scope>
    <source>
        <strain evidence="3 4">Z-D1-2</strain>
    </source>
</reference>